<evidence type="ECO:0000256" key="7">
    <source>
        <dbReference type="ARBA" id="ARBA00022840"/>
    </source>
</evidence>
<evidence type="ECO:0000256" key="1">
    <source>
        <dbReference type="ARBA" id="ARBA00009903"/>
    </source>
</evidence>
<evidence type="ECO:0000256" key="6">
    <source>
        <dbReference type="ARBA" id="ARBA00022777"/>
    </source>
</evidence>
<reference evidence="12" key="2">
    <citation type="submission" date="2020-07" db="EMBL/GenBank/DDBJ databases">
        <authorList>
            <person name="Vera ALvarez R."/>
            <person name="Arias-Moreno D.M."/>
            <person name="Jimenez-Jacinto V."/>
            <person name="Jimenez-Bremont J.F."/>
            <person name="Swaminathan K."/>
            <person name="Moose S.P."/>
            <person name="Guerrero-Gonzalez M.L."/>
            <person name="Marino-Ramirez L."/>
            <person name="Landsman D."/>
            <person name="Rodriguez-Kessler M."/>
            <person name="Delgado-Sanchez P."/>
        </authorList>
    </citation>
    <scope>NUCLEOTIDE SEQUENCE</scope>
    <source>
        <tissue evidence="12">Cladode</tissue>
    </source>
</reference>
<dbReference type="EC" id="2.7.11.1" evidence="2"/>
<dbReference type="EMBL" id="GISG01165929">
    <property type="protein sequence ID" value="MBA4650649.1"/>
    <property type="molecule type" value="Transcribed_RNA"/>
</dbReference>
<reference evidence="12" key="1">
    <citation type="journal article" date="2013" name="J. Plant Res.">
        <title>Effect of fungi and light on seed germination of three Opuntia species from semiarid lands of central Mexico.</title>
        <authorList>
            <person name="Delgado-Sanchez P."/>
            <person name="Jimenez-Bremont J.F."/>
            <person name="Guerrero-Gonzalez Mde L."/>
            <person name="Flores J."/>
        </authorList>
    </citation>
    <scope>NUCLEOTIDE SEQUENCE</scope>
    <source>
        <tissue evidence="12">Cladode</tissue>
    </source>
</reference>
<dbReference type="FunFam" id="1.10.510.10:FF:000028">
    <property type="entry name" value="serine/threonine-protein kinase D6PK-like"/>
    <property type="match status" value="1"/>
</dbReference>
<feature type="domain" description="Protein kinase" evidence="11">
    <location>
        <begin position="209"/>
        <end position="544"/>
    </location>
</feature>
<evidence type="ECO:0000256" key="5">
    <source>
        <dbReference type="ARBA" id="ARBA00022741"/>
    </source>
</evidence>
<dbReference type="EMBL" id="GISG01165922">
    <property type="protein sequence ID" value="MBA4650644.1"/>
    <property type="molecule type" value="Transcribed_RNA"/>
</dbReference>
<dbReference type="PROSITE" id="PS00108">
    <property type="entry name" value="PROTEIN_KINASE_ST"/>
    <property type="match status" value="1"/>
</dbReference>
<keyword evidence="7" id="KW-0067">ATP-binding</keyword>
<evidence type="ECO:0000259" key="11">
    <source>
        <dbReference type="PROSITE" id="PS50011"/>
    </source>
</evidence>
<evidence type="ECO:0000256" key="2">
    <source>
        <dbReference type="ARBA" id="ARBA00012513"/>
    </source>
</evidence>
<comment type="catalytic activity">
    <reaction evidence="8">
        <text>L-threonyl-[protein] + ATP = O-phospho-L-threonyl-[protein] + ADP + H(+)</text>
        <dbReference type="Rhea" id="RHEA:46608"/>
        <dbReference type="Rhea" id="RHEA-COMP:11060"/>
        <dbReference type="Rhea" id="RHEA-COMP:11605"/>
        <dbReference type="ChEBI" id="CHEBI:15378"/>
        <dbReference type="ChEBI" id="CHEBI:30013"/>
        <dbReference type="ChEBI" id="CHEBI:30616"/>
        <dbReference type="ChEBI" id="CHEBI:61977"/>
        <dbReference type="ChEBI" id="CHEBI:456216"/>
        <dbReference type="EC" id="2.7.11.1"/>
    </reaction>
</comment>
<dbReference type="SUPFAM" id="SSF56112">
    <property type="entry name" value="Protein kinase-like (PK-like)"/>
    <property type="match status" value="1"/>
</dbReference>
<comment type="similarity">
    <text evidence="1">Belongs to the protein kinase superfamily. AGC Ser/Thr protein kinase family.</text>
</comment>
<dbReference type="Gene3D" id="1.10.510.10">
    <property type="entry name" value="Transferase(Phosphotransferase) domain 1"/>
    <property type="match status" value="2"/>
</dbReference>
<feature type="compositionally biased region" description="Basic and acidic residues" evidence="10">
    <location>
        <begin position="97"/>
        <end position="114"/>
    </location>
</feature>
<organism evidence="12">
    <name type="scientific">Opuntia streptacantha</name>
    <name type="common">Prickly pear cactus</name>
    <name type="synonym">Opuntia cardona</name>
    <dbReference type="NCBI Taxonomy" id="393608"/>
    <lineage>
        <taxon>Eukaryota</taxon>
        <taxon>Viridiplantae</taxon>
        <taxon>Streptophyta</taxon>
        <taxon>Embryophyta</taxon>
        <taxon>Tracheophyta</taxon>
        <taxon>Spermatophyta</taxon>
        <taxon>Magnoliopsida</taxon>
        <taxon>eudicotyledons</taxon>
        <taxon>Gunneridae</taxon>
        <taxon>Pentapetalae</taxon>
        <taxon>Caryophyllales</taxon>
        <taxon>Cactineae</taxon>
        <taxon>Cactaceae</taxon>
        <taxon>Opuntioideae</taxon>
        <taxon>Opuntia</taxon>
    </lineage>
</organism>
<dbReference type="InterPro" id="IPR011009">
    <property type="entry name" value="Kinase-like_dom_sf"/>
</dbReference>
<sequence>MASNNGPRPPIDRQQKAAHGAFPLQILVTSKSKLGFVEQFAESVQITPKEDALGVSELIQSKPIQNASSSRVPHELHSKASALVFDQSSTALDPVENETRYSEDVSVDQEKKTSEYGSIKDSSVSAKVSDGTSSLAKTSGSAKTSDRLDFVESGKSSLCRGSTGTDISDESSCSSFTSSINKPHKGNDVRWEAIQAVRARDGVLGLSHFRLLKRLGCGDIGSVYLAELSGTKCYFAMKVMDKASLASRKKLLRAQTEREILQSLDHPFLPTLYTHFETDKFSCLVMEFCPGGDLHTLRQRQPGKYFSEQAVRFYVAEVLLALEYLHMLGIVYRDLKPENVLVRDDGHIMLSDFDLSLRCAVSPTLVKSSSIDSEPLRRDPIYCVQPACIEPSCIQPSCVAPTCFSPRFFYSRSKKEKKAKDIGNQLSPLPELIAEPTNARSMSFVGTHEYLAPEIIKGEGHGSAVDWWTFGIFLYELLFGRTPFKGSGNRATLFNVVGQPLRFPEAPAVSFAASDLIKGLLVKEPQHRLAYKRGATEIKQHPFFEGVNWALIRCATPPEIPKPVVIEKMAMPLTSGEKGAIVLGASDRKGSDNYLEFDFF</sequence>
<dbReference type="InterPro" id="IPR000719">
    <property type="entry name" value="Prot_kinase_dom"/>
</dbReference>
<dbReference type="Pfam" id="PF00069">
    <property type="entry name" value="Pkinase"/>
    <property type="match status" value="2"/>
</dbReference>
<dbReference type="AlphaFoldDB" id="A0A7C9E0I7"/>
<dbReference type="FunFam" id="1.10.510.10:FF:000295">
    <property type="entry name" value="Serine/threonine-protein kinase AGC1-7"/>
    <property type="match status" value="1"/>
</dbReference>
<keyword evidence="3" id="KW-0723">Serine/threonine-protein kinase</keyword>
<proteinExistence type="inferred from homology"/>
<dbReference type="FunFam" id="3.30.200.20:FF:000032">
    <property type="entry name" value="Serine/threonine-protein kinase D6PK-like"/>
    <property type="match status" value="1"/>
</dbReference>
<dbReference type="InterPro" id="IPR008271">
    <property type="entry name" value="Ser/Thr_kinase_AS"/>
</dbReference>
<evidence type="ECO:0000256" key="10">
    <source>
        <dbReference type="SAM" id="MobiDB-lite"/>
    </source>
</evidence>
<dbReference type="EMBL" id="GISG01165921">
    <property type="protein sequence ID" value="MBA4650643.1"/>
    <property type="molecule type" value="Transcribed_RNA"/>
</dbReference>
<accession>A0A7C9E0I7</accession>
<evidence type="ECO:0000256" key="4">
    <source>
        <dbReference type="ARBA" id="ARBA00022679"/>
    </source>
</evidence>
<dbReference type="GO" id="GO:0005524">
    <property type="term" value="F:ATP binding"/>
    <property type="evidence" value="ECO:0007669"/>
    <property type="project" value="UniProtKB-KW"/>
</dbReference>
<feature type="region of interest" description="Disordered" evidence="10">
    <location>
        <begin position="94"/>
        <end position="125"/>
    </location>
</feature>
<keyword evidence="5" id="KW-0547">Nucleotide-binding</keyword>
<dbReference type="GO" id="GO:0004674">
    <property type="term" value="F:protein serine/threonine kinase activity"/>
    <property type="evidence" value="ECO:0007669"/>
    <property type="project" value="UniProtKB-KW"/>
</dbReference>
<dbReference type="Gene3D" id="3.30.200.20">
    <property type="entry name" value="Phosphorylase Kinase, domain 1"/>
    <property type="match status" value="1"/>
</dbReference>
<dbReference type="CDD" id="cd05574">
    <property type="entry name" value="STKc_phototropin_like"/>
    <property type="match status" value="1"/>
</dbReference>
<dbReference type="EMBL" id="GISG01165923">
    <property type="protein sequence ID" value="MBA4650645.1"/>
    <property type="molecule type" value="Transcribed_RNA"/>
</dbReference>
<comment type="catalytic activity">
    <reaction evidence="9">
        <text>L-seryl-[protein] + ATP = O-phospho-L-seryl-[protein] + ADP + H(+)</text>
        <dbReference type="Rhea" id="RHEA:17989"/>
        <dbReference type="Rhea" id="RHEA-COMP:9863"/>
        <dbReference type="Rhea" id="RHEA-COMP:11604"/>
        <dbReference type="ChEBI" id="CHEBI:15378"/>
        <dbReference type="ChEBI" id="CHEBI:29999"/>
        <dbReference type="ChEBI" id="CHEBI:30616"/>
        <dbReference type="ChEBI" id="CHEBI:83421"/>
        <dbReference type="ChEBI" id="CHEBI:456216"/>
        <dbReference type="EC" id="2.7.11.1"/>
    </reaction>
</comment>
<name>A0A7C9E0I7_OPUST</name>
<dbReference type="SMART" id="SM00220">
    <property type="entry name" value="S_TKc"/>
    <property type="match status" value="1"/>
</dbReference>
<evidence type="ECO:0000256" key="9">
    <source>
        <dbReference type="ARBA" id="ARBA00048679"/>
    </source>
</evidence>
<dbReference type="EMBL" id="GISG01165925">
    <property type="protein sequence ID" value="MBA4650646.1"/>
    <property type="molecule type" value="Transcribed_RNA"/>
</dbReference>
<keyword evidence="4" id="KW-0808">Transferase</keyword>
<keyword evidence="6" id="KW-0418">Kinase</keyword>
<dbReference type="PROSITE" id="PS50011">
    <property type="entry name" value="PROTEIN_KINASE_DOM"/>
    <property type="match status" value="1"/>
</dbReference>
<dbReference type="PANTHER" id="PTHR45637">
    <property type="entry name" value="FLIPPASE KINASE 1-RELATED"/>
    <property type="match status" value="1"/>
</dbReference>
<evidence type="ECO:0000256" key="3">
    <source>
        <dbReference type="ARBA" id="ARBA00022527"/>
    </source>
</evidence>
<evidence type="ECO:0000313" key="12">
    <source>
        <dbReference type="EMBL" id="MBA4650644.1"/>
    </source>
</evidence>
<evidence type="ECO:0000256" key="8">
    <source>
        <dbReference type="ARBA" id="ARBA00047899"/>
    </source>
</evidence>
<protein>
    <recommendedName>
        <fullName evidence="2">non-specific serine/threonine protein kinase</fullName>
        <ecNumber evidence="2">2.7.11.1</ecNumber>
    </recommendedName>
</protein>